<keyword evidence="3" id="KW-1185">Reference proteome</keyword>
<dbReference type="GeneID" id="34555679"/>
<reference evidence="2 3" key="1">
    <citation type="submission" date="2016-09" db="EMBL/GenBank/DDBJ databases">
        <authorList>
            <person name="Capua I."/>
            <person name="De Benedictis P."/>
            <person name="Joannis T."/>
            <person name="Lombin L.H."/>
            <person name="Cattoli G."/>
        </authorList>
    </citation>
    <scope>NUCLEOTIDE SEQUENCE [LARGE SCALE GENOMIC DNA]</scope>
    <source>
        <strain evidence="2 3">IMI 309357</strain>
    </source>
</reference>
<comment type="caution">
    <text evidence="2">The sequence shown here is derived from an EMBL/GenBank/DDBJ whole genome shotgun (WGS) entry which is preliminary data.</text>
</comment>
<feature type="region of interest" description="Disordered" evidence="1">
    <location>
        <begin position="1"/>
        <end position="85"/>
    </location>
</feature>
<dbReference type="EMBL" id="MJBS01000014">
    <property type="protein sequence ID" value="OHF02239.1"/>
    <property type="molecule type" value="Genomic_DNA"/>
</dbReference>
<proteinExistence type="predicted"/>
<sequence>MMAGGCKELQGADPSGRPKSGEKGGADSSLSTRPAGDACLDLGSRVGDLDTLRLILTAPGDSGEARREEEEEEGGPRRFRRIERTMPWEEGVAPRVGGGRVGSLECPVLDVGESARLSNEPTDWGRVGGQLGQWYIANSSDIGSLLNMIVSGGGVGGV</sequence>
<evidence type="ECO:0000256" key="1">
    <source>
        <dbReference type="SAM" id="MobiDB-lite"/>
    </source>
</evidence>
<dbReference type="AlphaFoldDB" id="A0A1G4BL91"/>
<evidence type="ECO:0000313" key="3">
    <source>
        <dbReference type="Proteomes" id="UP000176998"/>
    </source>
</evidence>
<dbReference type="RefSeq" id="XP_022479381.1">
    <property type="nucleotide sequence ID" value="XM_022614169.1"/>
</dbReference>
<accession>A0A1G4BL91</accession>
<gene>
    <name evidence="2" type="ORF">CORC01_02519</name>
</gene>
<dbReference type="Proteomes" id="UP000176998">
    <property type="component" value="Unassembled WGS sequence"/>
</dbReference>
<organism evidence="2 3">
    <name type="scientific">Colletotrichum orchidophilum</name>
    <dbReference type="NCBI Taxonomy" id="1209926"/>
    <lineage>
        <taxon>Eukaryota</taxon>
        <taxon>Fungi</taxon>
        <taxon>Dikarya</taxon>
        <taxon>Ascomycota</taxon>
        <taxon>Pezizomycotina</taxon>
        <taxon>Sordariomycetes</taxon>
        <taxon>Hypocreomycetidae</taxon>
        <taxon>Glomerellales</taxon>
        <taxon>Glomerellaceae</taxon>
        <taxon>Colletotrichum</taxon>
    </lineage>
</organism>
<evidence type="ECO:0000313" key="2">
    <source>
        <dbReference type="EMBL" id="OHF02239.1"/>
    </source>
</evidence>
<name>A0A1G4BL91_9PEZI</name>
<protein>
    <submittedName>
        <fullName evidence="2">Uncharacterized protein</fullName>
    </submittedName>
</protein>